<feature type="region of interest" description="Disordered" evidence="1">
    <location>
        <begin position="42"/>
        <end position="69"/>
    </location>
</feature>
<sequence length="69" mass="7603">MEGAVGGGEELVREATKSRTYSALCCTLAEVKWKELDDTGGRCHSSSSKQTLQDRHLTQAGKYKEEKVI</sequence>
<dbReference type="EMBL" id="OX395133">
    <property type="protein sequence ID" value="CAI5782135.1"/>
    <property type="molecule type" value="Genomic_DNA"/>
</dbReference>
<keyword evidence="3" id="KW-1185">Reference proteome</keyword>
<dbReference type="Proteomes" id="UP001178461">
    <property type="component" value="Chromosome 8"/>
</dbReference>
<evidence type="ECO:0000256" key="1">
    <source>
        <dbReference type="SAM" id="MobiDB-lite"/>
    </source>
</evidence>
<organism evidence="2 3">
    <name type="scientific">Podarcis lilfordi</name>
    <name type="common">Lilford's wall lizard</name>
    <dbReference type="NCBI Taxonomy" id="74358"/>
    <lineage>
        <taxon>Eukaryota</taxon>
        <taxon>Metazoa</taxon>
        <taxon>Chordata</taxon>
        <taxon>Craniata</taxon>
        <taxon>Vertebrata</taxon>
        <taxon>Euteleostomi</taxon>
        <taxon>Lepidosauria</taxon>
        <taxon>Squamata</taxon>
        <taxon>Bifurcata</taxon>
        <taxon>Unidentata</taxon>
        <taxon>Episquamata</taxon>
        <taxon>Laterata</taxon>
        <taxon>Lacertibaenia</taxon>
        <taxon>Lacertidae</taxon>
        <taxon>Podarcis</taxon>
    </lineage>
</organism>
<gene>
    <name evidence="2" type="ORF">PODLI_1B031596</name>
</gene>
<name>A0AA35KPU8_9SAUR</name>
<protein>
    <submittedName>
        <fullName evidence="2">Uncharacterized protein</fullName>
    </submittedName>
</protein>
<reference evidence="2" key="1">
    <citation type="submission" date="2022-12" db="EMBL/GenBank/DDBJ databases">
        <authorList>
            <person name="Alioto T."/>
            <person name="Alioto T."/>
            <person name="Gomez Garrido J."/>
        </authorList>
    </citation>
    <scope>NUCLEOTIDE SEQUENCE</scope>
</reference>
<feature type="non-terminal residue" evidence="2">
    <location>
        <position position="69"/>
    </location>
</feature>
<evidence type="ECO:0000313" key="3">
    <source>
        <dbReference type="Proteomes" id="UP001178461"/>
    </source>
</evidence>
<proteinExistence type="predicted"/>
<feature type="compositionally biased region" description="Basic and acidic residues" evidence="1">
    <location>
        <begin position="52"/>
        <end position="69"/>
    </location>
</feature>
<evidence type="ECO:0000313" key="2">
    <source>
        <dbReference type="EMBL" id="CAI5782135.1"/>
    </source>
</evidence>
<dbReference type="AlphaFoldDB" id="A0AA35KPU8"/>
<accession>A0AA35KPU8</accession>